<evidence type="ECO:0000313" key="1">
    <source>
        <dbReference type="EMBL" id="GMS97832.1"/>
    </source>
</evidence>
<sequence length="401" mass="46073">ASGGYFDDVASSSSSLPMKEEEKLKRLVTELATEVEQSDPDVKIITAKMERVSIMWREVMVDKMRGAIVRYQKDINGNVETLEPTELNEKIVIGWGSGEVFKHFSIADYKKKPEQPKGCSRAVWMENMKMSKKFADCIAHMCGVHRSGKVEGIDWKTTEAALSSVELWEDKWGSNESMLKEIHRLVAYEIIRRVQEYEFYNCLFCNTVDLNVKQFLAHFACGTHWNRAMEIITADGPMKSFGFATKFIINLTKLCDELHGFFSAQFTTPLVKSGAKSPQPSNDSIPSIDFIDKIEIKYGKKINGDFDSARLNDSVYIASLLPDIVKKHKSVLDKNLFKELHEYLGTGKSLYCRRCHWKVSNRESFYRHILNPYHINMTYLEDGRQFNLLTLSINVHMRDEN</sequence>
<dbReference type="EMBL" id="BTSX01000004">
    <property type="protein sequence ID" value="GMS97832.1"/>
    <property type="molecule type" value="Genomic_DNA"/>
</dbReference>
<feature type="non-terminal residue" evidence="1">
    <location>
        <position position="1"/>
    </location>
</feature>
<evidence type="ECO:0008006" key="3">
    <source>
        <dbReference type="Google" id="ProtNLM"/>
    </source>
</evidence>
<name>A0AAV5TUF4_9BILA</name>
<evidence type="ECO:0000313" key="2">
    <source>
        <dbReference type="Proteomes" id="UP001432027"/>
    </source>
</evidence>
<comment type="caution">
    <text evidence="1">The sequence shown here is derived from an EMBL/GenBank/DDBJ whole genome shotgun (WGS) entry which is preliminary data.</text>
</comment>
<organism evidence="1 2">
    <name type="scientific">Pristionchus entomophagus</name>
    <dbReference type="NCBI Taxonomy" id="358040"/>
    <lineage>
        <taxon>Eukaryota</taxon>
        <taxon>Metazoa</taxon>
        <taxon>Ecdysozoa</taxon>
        <taxon>Nematoda</taxon>
        <taxon>Chromadorea</taxon>
        <taxon>Rhabditida</taxon>
        <taxon>Rhabditina</taxon>
        <taxon>Diplogasteromorpha</taxon>
        <taxon>Diplogasteroidea</taxon>
        <taxon>Neodiplogasteridae</taxon>
        <taxon>Pristionchus</taxon>
    </lineage>
</organism>
<protein>
    <recommendedName>
        <fullName evidence="3">C2H2-type domain-containing protein</fullName>
    </recommendedName>
</protein>
<proteinExistence type="predicted"/>
<accession>A0AAV5TUF4</accession>
<gene>
    <name evidence="1" type="ORF">PENTCL1PPCAC_20007</name>
</gene>
<reference evidence="1" key="1">
    <citation type="submission" date="2023-10" db="EMBL/GenBank/DDBJ databases">
        <title>Genome assembly of Pristionchus species.</title>
        <authorList>
            <person name="Yoshida K."/>
            <person name="Sommer R.J."/>
        </authorList>
    </citation>
    <scope>NUCLEOTIDE SEQUENCE</scope>
    <source>
        <strain evidence="1">RS0144</strain>
    </source>
</reference>
<keyword evidence="2" id="KW-1185">Reference proteome</keyword>
<dbReference type="AlphaFoldDB" id="A0AAV5TUF4"/>
<dbReference type="Proteomes" id="UP001432027">
    <property type="component" value="Unassembled WGS sequence"/>
</dbReference>